<organism evidence="1 2">
    <name type="scientific">Leucogyrophana mollusca</name>
    <dbReference type="NCBI Taxonomy" id="85980"/>
    <lineage>
        <taxon>Eukaryota</taxon>
        <taxon>Fungi</taxon>
        <taxon>Dikarya</taxon>
        <taxon>Basidiomycota</taxon>
        <taxon>Agaricomycotina</taxon>
        <taxon>Agaricomycetes</taxon>
        <taxon>Agaricomycetidae</taxon>
        <taxon>Boletales</taxon>
        <taxon>Boletales incertae sedis</taxon>
        <taxon>Leucogyrophana</taxon>
    </lineage>
</organism>
<keyword evidence="2" id="KW-1185">Reference proteome</keyword>
<gene>
    <name evidence="1" type="ORF">BV22DRAFT_854825</name>
</gene>
<proteinExistence type="predicted"/>
<name>A0ACB8B330_9AGAM</name>
<accession>A0ACB8B330</accession>
<dbReference type="Proteomes" id="UP000790709">
    <property type="component" value="Unassembled WGS sequence"/>
</dbReference>
<protein>
    <submittedName>
        <fullName evidence="1">Uncharacterized protein</fullName>
    </submittedName>
</protein>
<evidence type="ECO:0000313" key="1">
    <source>
        <dbReference type="EMBL" id="KAH7919563.1"/>
    </source>
</evidence>
<comment type="caution">
    <text evidence="1">The sequence shown here is derived from an EMBL/GenBank/DDBJ whole genome shotgun (WGS) entry which is preliminary data.</text>
</comment>
<dbReference type="EMBL" id="MU266649">
    <property type="protein sequence ID" value="KAH7919563.1"/>
    <property type="molecule type" value="Genomic_DNA"/>
</dbReference>
<reference evidence="1" key="1">
    <citation type="journal article" date="2021" name="New Phytol.">
        <title>Evolutionary innovations through gain and loss of genes in the ectomycorrhizal Boletales.</title>
        <authorList>
            <person name="Wu G."/>
            <person name="Miyauchi S."/>
            <person name="Morin E."/>
            <person name="Kuo A."/>
            <person name="Drula E."/>
            <person name="Varga T."/>
            <person name="Kohler A."/>
            <person name="Feng B."/>
            <person name="Cao Y."/>
            <person name="Lipzen A."/>
            <person name="Daum C."/>
            <person name="Hundley H."/>
            <person name="Pangilinan J."/>
            <person name="Johnson J."/>
            <person name="Barry K."/>
            <person name="LaButti K."/>
            <person name="Ng V."/>
            <person name="Ahrendt S."/>
            <person name="Min B."/>
            <person name="Choi I.G."/>
            <person name="Park H."/>
            <person name="Plett J.M."/>
            <person name="Magnuson J."/>
            <person name="Spatafora J.W."/>
            <person name="Nagy L.G."/>
            <person name="Henrissat B."/>
            <person name="Grigoriev I.V."/>
            <person name="Yang Z.L."/>
            <person name="Xu J."/>
            <person name="Martin F.M."/>
        </authorList>
    </citation>
    <scope>NUCLEOTIDE SEQUENCE</scope>
    <source>
        <strain evidence="1">KUC20120723A-06</strain>
    </source>
</reference>
<sequence length="99" mass="10883">MNSVICVFPDPFAAFSPTFCLLVANFRAAERSCTGSSVKDASCILTTFTSTTRLNSSAALFPPWPTGLGFLYLTYIFLHQPLFPSDFVFSQEVTWTLGP</sequence>
<evidence type="ECO:0000313" key="2">
    <source>
        <dbReference type="Proteomes" id="UP000790709"/>
    </source>
</evidence>